<keyword evidence="5" id="KW-0456">Lyase</keyword>
<dbReference type="InterPro" id="IPR000310">
    <property type="entry name" value="Orn/Lys/Arg_deCO2ase_major_dom"/>
</dbReference>
<dbReference type="EMBL" id="CP026118">
    <property type="protein sequence ID" value="QAS54621.1"/>
    <property type="molecule type" value="Genomic_DNA"/>
</dbReference>
<evidence type="ECO:0000259" key="7">
    <source>
        <dbReference type="Pfam" id="PF03711"/>
    </source>
</evidence>
<comment type="cofactor">
    <cofactor evidence="1">
        <name>pyridoxal 5'-phosphate</name>
        <dbReference type="ChEBI" id="CHEBI:597326"/>
    </cofactor>
</comment>
<dbReference type="Pfam" id="PF03711">
    <property type="entry name" value="OKR_DC_1_C"/>
    <property type="match status" value="1"/>
</dbReference>
<sequence>MTYSRAPLYEALSENIKGDPISFHVPGHKYGKVFSNNAKSSFHSILELDGTEIGRLDDLHAPEGVIKESQDLASSYFESDETFFLVNGSTAGNLAMVLSVCKPGEKIIIQRNCHKSVMNGIELAGARPIFLSPLYEEETKRYSKVSRDSVKRALEEHPDSKGVLLTYPDYFGRAYELNEIADLVHAHKLPLLIDEAHGVHFHLDGSFPTSAMAAGADVVVQSAHKMAPAMTMASYLHVKGDRVNINLIRHYLQVVQSSSPSYPLMASLDLARAFMEGWGEAERLTLFSFIEEVRKAFGSFTSTWRLLPIGKYDDPLKLTLEVDEVSGFELSRFLEEVQVVPELATSHQVLLILGLEPSFDRKELERRLDSVDSRLKNTSNNATIREVNISFPEIQTLEMGYADMQRMKDVQMGWSQAVGCIAAEAIIPYPPGIPLLMKGERISKIHYEHVLSLIDQGARFQNVNIEQGLRVFKGECL</sequence>
<feature type="domain" description="Orn/Lys/Arg decarboxylase C-terminal" evidence="7">
    <location>
        <begin position="400"/>
        <end position="444"/>
    </location>
</feature>
<evidence type="ECO:0000313" key="8">
    <source>
        <dbReference type="EMBL" id="QAS54621.1"/>
    </source>
</evidence>
<reference evidence="8 9" key="1">
    <citation type="submission" date="2018-01" db="EMBL/GenBank/DDBJ databases">
        <title>The whole genome sequencing and assembly of Halobacillus litoralis ERB031 strain.</title>
        <authorList>
            <person name="Lee S.-J."/>
            <person name="Park M.-K."/>
            <person name="Kim J.-Y."/>
            <person name="Lee Y.-J."/>
            <person name="Yi H."/>
            <person name="Bahn Y.-S."/>
            <person name="Kim J.F."/>
            <person name="Lee D.-W."/>
        </authorList>
    </citation>
    <scope>NUCLEOTIDE SEQUENCE [LARGE SCALE GENOMIC DNA]</scope>
    <source>
        <strain evidence="8 9">ERB 031</strain>
    </source>
</reference>
<proteinExistence type="inferred from homology"/>
<accession>A0A410MIU1</accession>
<dbReference type="CDD" id="cd00615">
    <property type="entry name" value="Orn_deC_like"/>
    <property type="match status" value="1"/>
</dbReference>
<dbReference type="InterPro" id="IPR015421">
    <property type="entry name" value="PyrdxlP-dep_Trfase_major"/>
</dbReference>
<dbReference type="PANTHER" id="PTHR43277">
    <property type="entry name" value="ARGININE DECARBOXYLASE"/>
    <property type="match status" value="1"/>
</dbReference>
<dbReference type="Pfam" id="PF01276">
    <property type="entry name" value="OKR_DC_1"/>
    <property type="match status" value="1"/>
</dbReference>
<dbReference type="KEGG" id="hli:HLI_11395"/>
<dbReference type="SUPFAM" id="SSF53383">
    <property type="entry name" value="PLP-dependent transferases"/>
    <property type="match status" value="1"/>
</dbReference>
<protein>
    <submittedName>
        <fullName evidence="8">Lysine decarboxylase</fullName>
    </submittedName>
</protein>
<evidence type="ECO:0000259" key="6">
    <source>
        <dbReference type="Pfam" id="PF01276"/>
    </source>
</evidence>
<dbReference type="SUPFAM" id="SSF55904">
    <property type="entry name" value="Ornithine decarboxylase C-terminal domain"/>
    <property type="match status" value="1"/>
</dbReference>
<dbReference type="InterPro" id="IPR052357">
    <property type="entry name" value="Orn_Lys_Arg_decarboxylase-I"/>
</dbReference>
<dbReference type="Proteomes" id="UP000287756">
    <property type="component" value="Chromosome"/>
</dbReference>
<dbReference type="InterPro" id="IPR008286">
    <property type="entry name" value="Prn/Lys/Arg_de-COase_C"/>
</dbReference>
<dbReference type="GO" id="GO:0016831">
    <property type="term" value="F:carboxy-lyase activity"/>
    <property type="evidence" value="ECO:0007669"/>
    <property type="project" value="UniProtKB-KW"/>
</dbReference>
<dbReference type="InterPro" id="IPR036633">
    <property type="entry name" value="Prn/Lys/Arg_de-COase_C_sf"/>
</dbReference>
<evidence type="ECO:0000256" key="4">
    <source>
        <dbReference type="ARBA" id="ARBA00022898"/>
    </source>
</evidence>
<evidence type="ECO:0000313" key="9">
    <source>
        <dbReference type="Proteomes" id="UP000287756"/>
    </source>
</evidence>
<dbReference type="Gene3D" id="3.90.105.10">
    <property type="entry name" value="Molybdopterin biosynthesis moea protein, domain 2"/>
    <property type="match status" value="1"/>
</dbReference>
<evidence type="ECO:0000256" key="3">
    <source>
        <dbReference type="ARBA" id="ARBA00022793"/>
    </source>
</evidence>
<dbReference type="OrthoDB" id="9815233at2"/>
<feature type="domain" description="Orn/Lys/Arg decarboxylases family 1 pyridoxal-P attachment site" evidence="6">
    <location>
        <begin position="7"/>
        <end position="307"/>
    </location>
</feature>
<dbReference type="Gene3D" id="3.40.640.10">
    <property type="entry name" value="Type I PLP-dependent aspartate aminotransferase-like (Major domain)"/>
    <property type="match status" value="1"/>
</dbReference>
<evidence type="ECO:0000256" key="5">
    <source>
        <dbReference type="ARBA" id="ARBA00023239"/>
    </source>
</evidence>
<dbReference type="PANTHER" id="PTHR43277:SF3">
    <property type="entry name" value="DECARBOXYLASE, PUTATIVE-RELATED"/>
    <property type="match status" value="1"/>
</dbReference>
<dbReference type="AlphaFoldDB" id="A0A410MIU1"/>
<dbReference type="InterPro" id="IPR015424">
    <property type="entry name" value="PyrdxlP-dep_Trfase"/>
</dbReference>
<keyword evidence="4" id="KW-0663">Pyridoxal phosphate</keyword>
<keyword evidence="3" id="KW-0210">Decarboxylase</keyword>
<gene>
    <name evidence="8" type="ORF">HLI_11395</name>
</gene>
<comment type="similarity">
    <text evidence="2">Belongs to the Orn/Lys/Arg decarboxylase class-I family.</text>
</comment>
<organism evidence="8 9">
    <name type="scientific">Halobacillus litoralis</name>
    <dbReference type="NCBI Taxonomy" id="45668"/>
    <lineage>
        <taxon>Bacteria</taxon>
        <taxon>Bacillati</taxon>
        <taxon>Bacillota</taxon>
        <taxon>Bacilli</taxon>
        <taxon>Bacillales</taxon>
        <taxon>Bacillaceae</taxon>
        <taxon>Halobacillus</taxon>
    </lineage>
</organism>
<evidence type="ECO:0000256" key="2">
    <source>
        <dbReference type="ARBA" id="ARBA00010671"/>
    </source>
</evidence>
<evidence type="ECO:0000256" key="1">
    <source>
        <dbReference type="ARBA" id="ARBA00001933"/>
    </source>
</evidence>
<name>A0A410MIU1_9BACI</name>